<dbReference type="InterPro" id="IPR012677">
    <property type="entry name" value="Nucleotide-bd_a/b_plait_sf"/>
</dbReference>
<feature type="compositionally biased region" description="Low complexity" evidence="1">
    <location>
        <begin position="210"/>
        <end position="223"/>
    </location>
</feature>
<protein>
    <recommendedName>
        <fullName evidence="4">Coiled-coil domain-containing protein R3HCC1L</fullName>
    </recommendedName>
</protein>
<keyword evidence="3" id="KW-1185">Reference proteome</keyword>
<accession>A0A8T0SDF2</accession>
<feature type="region of interest" description="Disordered" evidence="1">
    <location>
        <begin position="391"/>
        <end position="422"/>
    </location>
</feature>
<comment type="caution">
    <text evidence="2">The sequence shown here is derived from an EMBL/GenBank/DDBJ whole genome shotgun (WGS) entry which is preliminary data.</text>
</comment>
<dbReference type="CDD" id="cd12428">
    <property type="entry name" value="RRM_PARN"/>
    <property type="match status" value="1"/>
</dbReference>
<evidence type="ECO:0000256" key="1">
    <source>
        <dbReference type="SAM" id="MobiDB-lite"/>
    </source>
</evidence>
<dbReference type="AlphaFoldDB" id="A0A8T0SDF2"/>
<dbReference type="EMBL" id="CM029046">
    <property type="protein sequence ID" value="KAG2594409.1"/>
    <property type="molecule type" value="Genomic_DNA"/>
</dbReference>
<evidence type="ECO:0000313" key="2">
    <source>
        <dbReference type="EMBL" id="KAG2594409.1"/>
    </source>
</evidence>
<evidence type="ECO:0008006" key="4">
    <source>
        <dbReference type="Google" id="ProtNLM"/>
    </source>
</evidence>
<dbReference type="InterPro" id="IPR039884">
    <property type="entry name" value="R3HC1/R3HCL"/>
</dbReference>
<feature type="region of interest" description="Disordered" evidence="1">
    <location>
        <begin position="204"/>
        <end position="230"/>
    </location>
</feature>
<feature type="compositionally biased region" description="Basic and acidic residues" evidence="1">
    <location>
        <begin position="395"/>
        <end position="406"/>
    </location>
</feature>
<feature type="compositionally biased region" description="Basic and acidic residues" evidence="1">
    <location>
        <begin position="413"/>
        <end position="422"/>
    </location>
</feature>
<dbReference type="PANTHER" id="PTHR21678:SF0">
    <property type="entry name" value="C3H1-TYPE DOMAIN-CONTAINING PROTEIN"/>
    <property type="match status" value="1"/>
</dbReference>
<organism evidence="2 3">
    <name type="scientific">Panicum virgatum</name>
    <name type="common">Blackwell switchgrass</name>
    <dbReference type="NCBI Taxonomy" id="38727"/>
    <lineage>
        <taxon>Eukaryota</taxon>
        <taxon>Viridiplantae</taxon>
        <taxon>Streptophyta</taxon>
        <taxon>Embryophyta</taxon>
        <taxon>Tracheophyta</taxon>
        <taxon>Spermatophyta</taxon>
        <taxon>Magnoliopsida</taxon>
        <taxon>Liliopsida</taxon>
        <taxon>Poales</taxon>
        <taxon>Poaceae</taxon>
        <taxon>PACMAD clade</taxon>
        <taxon>Panicoideae</taxon>
        <taxon>Panicodae</taxon>
        <taxon>Paniceae</taxon>
        <taxon>Panicinae</taxon>
        <taxon>Panicum</taxon>
        <taxon>Panicum sect. Hiantes</taxon>
    </lineage>
</organism>
<dbReference type="Proteomes" id="UP000823388">
    <property type="component" value="Chromosome 5N"/>
</dbReference>
<feature type="region of interest" description="Disordered" evidence="1">
    <location>
        <begin position="161"/>
        <end position="185"/>
    </location>
</feature>
<dbReference type="PANTHER" id="PTHR21678">
    <property type="entry name" value="GROWTH INHIBITION AND DIFFERENTIATION RELATED PROTEIN 88"/>
    <property type="match status" value="1"/>
</dbReference>
<gene>
    <name evidence="2" type="ORF">PVAP13_5NG643300</name>
</gene>
<feature type="region of interest" description="Disordered" evidence="1">
    <location>
        <begin position="245"/>
        <end position="268"/>
    </location>
</feature>
<evidence type="ECO:0000313" key="3">
    <source>
        <dbReference type="Proteomes" id="UP000823388"/>
    </source>
</evidence>
<reference evidence="2" key="1">
    <citation type="submission" date="2020-05" db="EMBL/GenBank/DDBJ databases">
        <title>WGS assembly of Panicum virgatum.</title>
        <authorList>
            <person name="Lovell J.T."/>
            <person name="Jenkins J."/>
            <person name="Shu S."/>
            <person name="Juenger T.E."/>
            <person name="Schmutz J."/>
        </authorList>
    </citation>
    <scope>NUCLEOTIDE SEQUENCE</scope>
    <source>
        <strain evidence="2">AP13</strain>
    </source>
</reference>
<feature type="compositionally biased region" description="Basic and acidic residues" evidence="1">
    <location>
        <begin position="245"/>
        <end position="256"/>
    </location>
</feature>
<name>A0A8T0SDF2_PANVG</name>
<proteinExistence type="predicted"/>
<dbReference type="Gene3D" id="3.30.70.330">
    <property type="match status" value="1"/>
</dbReference>
<sequence length="422" mass="45864">MKMILFGNLRPNKKKSWAWGLGGFFFFFLRYWGLGGWGDQVAGGAPPCSRSPLLVQGERAPMDGPRWTEEVDDLVDAGNVDGAIALLESVVSNLSTSAAAPSAAGLRLATALGDLAGLHASRGNTLRVDELRARAIVLRSRAAAPGALGDQELPQKCISQEGAVGSKDSEVSANTEQNNDDEEDDWEAIADSGALDDTLVSSLDQEARVPSCSSSEKSSTPSGPKRRGRGSFLYDKSVLYSDQCGSERDLDDKESSPHSGSKGHVDEQENNAVAAARQFGTRHVLVLYDFLPSTRTTDLERIFEKFGDHGVAIRWVNDTSALAVFRTPSAASEAQSCIPPRYKVRSLKENDDLLTKIDGRDLEPPKPRPKTSARTAQRLIAHGMGLKQFTNFGSDELKKQEEERKNRIAARQAMRDEAWGSD</sequence>